<organism evidence="2 3">
    <name type="scientific">Devosia nanyangense</name>
    <dbReference type="NCBI Taxonomy" id="1228055"/>
    <lineage>
        <taxon>Bacteria</taxon>
        <taxon>Pseudomonadati</taxon>
        <taxon>Pseudomonadota</taxon>
        <taxon>Alphaproteobacteria</taxon>
        <taxon>Hyphomicrobiales</taxon>
        <taxon>Devosiaceae</taxon>
        <taxon>Devosia</taxon>
    </lineage>
</organism>
<dbReference type="InterPro" id="IPR036291">
    <property type="entry name" value="NAD(P)-bd_dom_sf"/>
</dbReference>
<dbReference type="Gene3D" id="3.40.50.720">
    <property type="entry name" value="NAD(P)-binding Rossmann-like Domain"/>
    <property type="match status" value="1"/>
</dbReference>
<dbReference type="GO" id="GO:0042602">
    <property type="term" value="F:riboflavin reductase (NADPH) activity"/>
    <property type="evidence" value="ECO:0007669"/>
    <property type="project" value="TreeGrafter"/>
</dbReference>
<dbReference type="Pfam" id="PF13460">
    <property type="entry name" value="NAD_binding_10"/>
    <property type="match status" value="1"/>
</dbReference>
<dbReference type="GO" id="GO:0004074">
    <property type="term" value="F:biliverdin reductase [NAD(P)H] activity"/>
    <property type="evidence" value="ECO:0007669"/>
    <property type="project" value="TreeGrafter"/>
</dbReference>
<comment type="caution">
    <text evidence="2">The sequence shown here is derived from an EMBL/GenBank/DDBJ whole genome shotgun (WGS) entry which is preliminary data.</text>
</comment>
<dbReference type="InterPro" id="IPR051606">
    <property type="entry name" value="Polyketide_Oxido-like"/>
</dbReference>
<dbReference type="Proteomes" id="UP000782610">
    <property type="component" value="Unassembled WGS sequence"/>
</dbReference>
<proteinExistence type="predicted"/>
<dbReference type="CDD" id="cd05244">
    <property type="entry name" value="BVR-B_like_SDR_a"/>
    <property type="match status" value="1"/>
</dbReference>
<dbReference type="EMBL" id="JACRAF010000004">
    <property type="protein sequence ID" value="MBI4920273.1"/>
    <property type="molecule type" value="Genomic_DNA"/>
</dbReference>
<name>A0A933NX59_9HYPH</name>
<dbReference type="PANTHER" id="PTHR43355">
    <property type="entry name" value="FLAVIN REDUCTASE (NADPH)"/>
    <property type="match status" value="1"/>
</dbReference>
<reference evidence="2" key="1">
    <citation type="submission" date="2020-07" db="EMBL/GenBank/DDBJ databases">
        <title>Huge and variable diversity of episymbiotic CPR bacteria and DPANN archaea in groundwater ecosystems.</title>
        <authorList>
            <person name="He C.Y."/>
            <person name="Keren R."/>
            <person name="Whittaker M."/>
            <person name="Farag I.F."/>
            <person name="Doudna J."/>
            <person name="Cate J.H.D."/>
            <person name="Banfield J.F."/>
        </authorList>
    </citation>
    <scope>NUCLEOTIDE SEQUENCE</scope>
    <source>
        <strain evidence="2">NC_groundwater_1586_Pr3_B-0.1um_66_15</strain>
    </source>
</reference>
<gene>
    <name evidence="2" type="ORF">HY834_00855</name>
</gene>
<sequence>MKISVFGASGGVGRRVVEQLLAAGHEVTAVVRDPGRMTSAGSKLRIIAIPDLGNQQAIIAAVQGQDAVVSGIGPRSTRDGPVASTATASILGAMRAAGVRRLVTVSAAPVGDMPADEGLFARLILYPLARTLLRRVFEDLGKMETDMWRSGLDCTAVRPPRLTDGPLTGRYRRRVGGSVPRGTVISRADTAHAMVAALSDPATIGQPVGVAN</sequence>
<feature type="domain" description="NAD(P)-binding" evidence="1">
    <location>
        <begin position="7"/>
        <end position="201"/>
    </location>
</feature>
<dbReference type="InterPro" id="IPR016040">
    <property type="entry name" value="NAD(P)-bd_dom"/>
</dbReference>
<accession>A0A933NX59</accession>
<dbReference type="SUPFAM" id="SSF51735">
    <property type="entry name" value="NAD(P)-binding Rossmann-fold domains"/>
    <property type="match status" value="1"/>
</dbReference>
<protein>
    <submittedName>
        <fullName evidence="2">SDR family oxidoreductase</fullName>
    </submittedName>
</protein>
<dbReference type="PANTHER" id="PTHR43355:SF2">
    <property type="entry name" value="FLAVIN REDUCTASE (NADPH)"/>
    <property type="match status" value="1"/>
</dbReference>
<evidence type="ECO:0000313" key="3">
    <source>
        <dbReference type="Proteomes" id="UP000782610"/>
    </source>
</evidence>
<evidence type="ECO:0000313" key="2">
    <source>
        <dbReference type="EMBL" id="MBI4920273.1"/>
    </source>
</evidence>
<dbReference type="AlphaFoldDB" id="A0A933NX59"/>
<evidence type="ECO:0000259" key="1">
    <source>
        <dbReference type="Pfam" id="PF13460"/>
    </source>
</evidence>